<protein>
    <submittedName>
        <fullName evidence="2">Uncharacterized protein</fullName>
    </submittedName>
</protein>
<evidence type="ECO:0000313" key="2">
    <source>
        <dbReference type="EMBL" id="CAF1673365.1"/>
    </source>
</evidence>
<organism evidence="2 3">
    <name type="scientific">Rotaria sordida</name>
    <dbReference type="NCBI Taxonomy" id="392033"/>
    <lineage>
        <taxon>Eukaryota</taxon>
        <taxon>Metazoa</taxon>
        <taxon>Spiralia</taxon>
        <taxon>Gnathifera</taxon>
        <taxon>Rotifera</taxon>
        <taxon>Eurotatoria</taxon>
        <taxon>Bdelloidea</taxon>
        <taxon>Philodinida</taxon>
        <taxon>Philodinidae</taxon>
        <taxon>Rotaria</taxon>
    </lineage>
</organism>
<feature type="compositionally biased region" description="Basic and acidic residues" evidence="1">
    <location>
        <begin position="259"/>
        <end position="272"/>
    </location>
</feature>
<feature type="region of interest" description="Disordered" evidence="1">
    <location>
        <begin position="1"/>
        <end position="41"/>
    </location>
</feature>
<feature type="non-terminal residue" evidence="2">
    <location>
        <position position="1"/>
    </location>
</feature>
<name>A0A816GGQ3_9BILA</name>
<sequence>MNDERQHIRSPIPLVEGEIASAQGPSRRRHRHHHRHHHSEHGIFGQVHQWRQAHGHTRAGVDGYGHINEDLIFIERGDHSPHRQEPPAGYEYKGKIEVQGIDREIRSRSHGASAIVAPPPPPAIPRSQPVAPTSSFGPCPPGWQQVILTAAPGGPCPPGTVPYTAQTIGATAGTQTGIGSFGAVGSFGAAGSGYSSSGAGLPFSSQCQLIADYIFAPSTTGISTTGGYKKHTSTAIVEPFQSEQVLERISGRPTIIEVWQRRSKSEKPDKPRSGSRSPSPPRRRSRTPIIGPSFDFERFRSEILSAIERMVPRAVTGPTEIQWTGRDGGTQTQIHPSTGGETRIERETRVETPGEVRVIVQPIQPVFYMPRQPTVTPKIEITPQIGPPPIIPQQQPTTPSAPNVVYVPRNVYVPVIKPVFVPRE</sequence>
<gene>
    <name evidence="2" type="ORF">JXQ802_LOCUS57963</name>
</gene>
<evidence type="ECO:0000256" key="1">
    <source>
        <dbReference type="SAM" id="MobiDB-lite"/>
    </source>
</evidence>
<dbReference type="EMBL" id="CAJNOL010015908">
    <property type="protein sequence ID" value="CAF1673365.1"/>
    <property type="molecule type" value="Genomic_DNA"/>
</dbReference>
<feature type="compositionally biased region" description="Basic residues" evidence="1">
    <location>
        <begin position="26"/>
        <end position="39"/>
    </location>
</feature>
<dbReference type="Proteomes" id="UP000663870">
    <property type="component" value="Unassembled WGS sequence"/>
</dbReference>
<dbReference type="AlphaFoldDB" id="A0A816GGQ3"/>
<feature type="region of interest" description="Disordered" evidence="1">
    <location>
        <begin position="320"/>
        <end position="341"/>
    </location>
</feature>
<reference evidence="2" key="1">
    <citation type="submission" date="2021-02" db="EMBL/GenBank/DDBJ databases">
        <authorList>
            <person name="Nowell W R."/>
        </authorList>
    </citation>
    <scope>NUCLEOTIDE SEQUENCE</scope>
</reference>
<comment type="caution">
    <text evidence="2">The sequence shown here is derived from an EMBL/GenBank/DDBJ whole genome shotgun (WGS) entry which is preliminary data.</text>
</comment>
<feature type="region of interest" description="Disordered" evidence="1">
    <location>
        <begin position="259"/>
        <end position="292"/>
    </location>
</feature>
<proteinExistence type="predicted"/>
<evidence type="ECO:0000313" key="3">
    <source>
        <dbReference type="Proteomes" id="UP000663870"/>
    </source>
</evidence>
<keyword evidence="3" id="KW-1185">Reference proteome</keyword>
<accession>A0A816GGQ3</accession>
<feature type="region of interest" description="Disordered" evidence="1">
    <location>
        <begin position="112"/>
        <end position="135"/>
    </location>
</feature>